<accession>A0ABV5VT92</accession>
<feature type="transmembrane region" description="Helical" evidence="1">
    <location>
        <begin position="29"/>
        <end position="50"/>
    </location>
</feature>
<gene>
    <name evidence="2" type="ORF">ACFFNY_07615</name>
</gene>
<keyword evidence="3" id="KW-1185">Reference proteome</keyword>
<comment type="caution">
    <text evidence="2">The sequence shown here is derived from an EMBL/GenBank/DDBJ whole genome shotgun (WGS) entry which is preliminary data.</text>
</comment>
<keyword evidence="1" id="KW-0812">Transmembrane</keyword>
<organism evidence="2 3">
    <name type="scientific">Paenibacillus hodogayensis</name>
    <dbReference type="NCBI Taxonomy" id="279208"/>
    <lineage>
        <taxon>Bacteria</taxon>
        <taxon>Bacillati</taxon>
        <taxon>Bacillota</taxon>
        <taxon>Bacilli</taxon>
        <taxon>Bacillales</taxon>
        <taxon>Paenibacillaceae</taxon>
        <taxon>Paenibacillus</taxon>
    </lineage>
</organism>
<evidence type="ECO:0000256" key="1">
    <source>
        <dbReference type="SAM" id="Phobius"/>
    </source>
</evidence>
<dbReference type="RefSeq" id="WP_344911921.1">
    <property type="nucleotide sequence ID" value="NZ_BAAAYO010000010.1"/>
</dbReference>
<proteinExistence type="predicted"/>
<evidence type="ECO:0008006" key="4">
    <source>
        <dbReference type="Google" id="ProtNLM"/>
    </source>
</evidence>
<reference evidence="2 3" key="1">
    <citation type="submission" date="2024-09" db="EMBL/GenBank/DDBJ databases">
        <authorList>
            <person name="Sun Q."/>
            <person name="Mori K."/>
        </authorList>
    </citation>
    <scope>NUCLEOTIDE SEQUENCE [LARGE SCALE GENOMIC DNA]</scope>
    <source>
        <strain evidence="2 3">JCM 12520</strain>
    </source>
</reference>
<sequence length="100" mass="11506">MKILIVIGIVLVPAVMVLFRWMSARMKLLIDALGLVSAFGSGILTAFAVFDIRQHNTVYETEVHRVFDSMWFMGFSSYLGLYLLARLLWDVLKAYREEDD</sequence>
<keyword evidence="1" id="KW-0472">Membrane</keyword>
<dbReference type="Proteomes" id="UP001589619">
    <property type="component" value="Unassembled WGS sequence"/>
</dbReference>
<name>A0ABV5VT92_9BACL</name>
<protein>
    <recommendedName>
        <fullName evidence="4">Transposase</fullName>
    </recommendedName>
</protein>
<evidence type="ECO:0000313" key="3">
    <source>
        <dbReference type="Proteomes" id="UP001589619"/>
    </source>
</evidence>
<keyword evidence="1" id="KW-1133">Transmembrane helix</keyword>
<feature type="transmembrane region" description="Helical" evidence="1">
    <location>
        <begin position="70"/>
        <end position="89"/>
    </location>
</feature>
<dbReference type="EMBL" id="JBHMAG010000007">
    <property type="protein sequence ID" value="MFB9751432.1"/>
    <property type="molecule type" value="Genomic_DNA"/>
</dbReference>
<evidence type="ECO:0000313" key="2">
    <source>
        <dbReference type="EMBL" id="MFB9751432.1"/>
    </source>
</evidence>
<feature type="transmembrane region" description="Helical" evidence="1">
    <location>
        <begin position="6"/>
        <end position="22"/>
    </location>
</feature>